<reference evidence="1" key="1">
    <citation type="submission" date="2021-03" db="EMBL/GenBank/DDBJ databases">
        <authorList>
            <person name="Bekaert M."/>
        </authorList>
    </citation>
    <scope>NUCLEOTIDE SEQUENCE</scope>
</reference>
<dbReference type="EMBL" id="CAJPWZ010000869">
    <property type="protein sequence ID" value="CAG2201854.1"/>
    <property type="molecule type" value="Genomic_DNA"/>
</dbReference>
<dbReference type="PANTHER" id="PTHR21301">
    <property type="entry name" value="REVERSE TRANSCRIPTASE"/>
    <property type="match status" value="1"/>
</dbReference>
<dbReference type="AlphaFoldDB" id="A0A8S3R172"/>
<proteinExistence type="predicted"/>
<keyword evidence="2" id="KW-1185">Reference proteome</keyword>
<evidence type="ECO:0008006" key="3">
    <source>
        <dbReference type="Google" id="ProtNLM"/>
    </source>
</evidence>
<dbReference type="PANTHER" id="PTHR21301:SF10">
    <property type="entry name" value="REVERSE TRANSCRIPTASE DOMAIN-CONTAINING PROTEIN"/>
    <property type="match status" value="1"/>
</dbReference>
<evidence type="ECO:0000313" key="1">
    <source>
        <dbReference type="EMBL" id="CAG2201854.1"/>
    </source>
</evidence>
<evidence type="ECO:0000313" key="2">
    <source>
        <dbReference type="Proteomes" id="UP000683360"/>
    </source>
</evidence>
<organism evidence="1 2">
    <name type="scientific">Mytilus edulis</name>
    <name type="common">Blue mussel</name>
    <dbReference type="NCBI Taxonomy" id="6550"/>
    <lineage>
        <taxon>Eukaryota</taxon>
        <taxon>Metazoa</taxon>
        <taxon>Spiralia</taxon>
        <taxon>Lophotrochozoa</taxon>
        <taxon>Mollusca</taxon>
        <taxon>Bivalvia</taxon>
        <taxon>Autobranchia</taxon>
        <taxon>Pteriomorphia</taxon>
        <taxon>Mytilida</taxon>
        <taxon>Mytiloidea</taxon>
        <taxon>Mytilidae</taxon>
        <taxon>Mytilinae</taxon>
        <taxon>Mytilus</taxon>
    </lineage>
</organism>
<dbReference type="OrthoDB" id="10047121at2759"/>
<name>A0A8S3R172_MYTED</name>
<protein>
    <recommendedName>
        <fullName evidence="3">Reverse transcriptase domain-containing protein</fullName>
    </recommendedName>
</protein>
<dbReference type="Proteomes" id="UP000683360">
    <property type="component" value="Unassembled WGS sequence"/>
</dbReference>
<accession>A0A8S3R172</accession>
<gene>
    <name evidence="1" type="ORF">MEDL_16454</name>
</gene>
<comment type="caution">
    <text evidence="1">The sequence shown here is derived from an EMBL/GenBank/DDBJ whole genome shotgun (WGS) entry which is preliminary data.</text>
</comment>
<sequence length="355" mass="41444">MKFIPNPKHNNLRKQILMDFNELARKMRCKFHYSGKNNKKHIHPLYLQSGHIPPRGNIALENYLIDTKLDISKLEVKQFRDNLSKLERKALTELKHNDSIYISKADKNNTTVVVNKIDYIKAGTSHLNNTKDFINRIESHEVRKDCILIAYDVTSMYTNMNIDNLEETVINALESIDTQEYTLKIPNKKDLTAFVKLILRNNEFEFNGQLYKQIIGAPMGGIFSPTCTDLHLSVLLINILDKFQWRENIKLHCQYRDDGFMMIMATNITKEEDNFLRIVYLNYRVGTKALRRYFDNVHPNLLSDLSSPTNKSILAGLHKPPRGQRRVLYREQWDILYPPSGNFLIQVKCQEKSVV</sequence>